<comment type="caution">
    <text evidence="7">The sequence shown here is derived from an EMBL/GenBank/DDBJ whole genome shotgun (WGS) entry which is preliminary data.</text>
</comment>
<comment type="cofactor">
    <cofactor evidence="5">
        <name>Zn(2+)</name>
        <dbReference type="ChEBI" id="CHEBI:29105"/>
    </cofactor>
    <text evidence="5">Binds 1 zinc ion per subunit.</text>
</comment>
<feature type="binding site" evidence="5">
    <location>
        <position position="368"/>
    </location>
    <ligand>
        <name>Zn(2+)</name>
        <dbReference type="ChEBI" id="CHEBI:29105"/>
    </ligand>
</feature>
<reference evidence="7 8" key="1">
    <citation type="submission" date="2024-04" db="EMBL/GenBank/DDBJ databases">
        <authorList>
            <person name="Rising A."/>
            <person name="Reimegard J."/>
            <person name="Sonavane S."/>
            <person name="Akerstrom W."/>
            <person name="Nylinder S."/>
            <person name="Hedman E."/>
            <person name="Kallberg Y."/>
        </authorList>
    </citation>
    <scope>NUCLEOTIDE SEQUENCE [LARGE SCALE GENOMIC DNA]</scope>
</reference>
<dbReference type="GO" id="GO:0006400">
    <property type="term" value="P:tRNA modification"/>
    <property type="evidence" value="ECO:0007669"/>
    <property type="project" value="InterPro"/>
</dbReference>
<proteinExistence type="inferred from homology"/>
<dbReference type="AlphaFoldDB" id="A0AAV1YQ45"/>
<dbReference type="InterPro" id="IPR002616">
    <property type="entry name" value="tRNA_ribo_trans-like"/>
</dbReference>
<feature type="domain" description="tRNA-guanine(15) transglycosylase-like" evidence="6">
    <location>
        <begin position="13"/>
        <end position="386"/>
    </location>
</feature>
<keyword evidence="2 5" id="KW-0819">tRNA processing</keyword>
<comment type="similarity">
    <text evidence="5">Belongs to the queuine tRNA-ribosyltransferase family. QTRT2 subfamily.</text>
</comment>
<keyword evidence="8" id="KW-1185">Reference proteome</keyword>
<accession>A0AAV1YQ45</accession>
<dbReference type="GO" id="GO:0046872">
    <property type="term" value="F:metal ion binding"/>
    <property type="evidence" value="ECO:0007669"/>
    <property type="project" value="UniProtKB-KW"/>
</dbReference>
<keyword evidence="3 5" id="KW-0479">Metal-binding</keyword>
<dbReference type="Pfam" id="PF01702">
    <property type="entry name" value="TGT"/>
    <property type="match status" value="1"/>
</dbReference>
<feature type="binding site" evidence="5">
    <location>
        <position position="337"/>
    </location>
    <ligand>
        <name>Zn(2+)</name>
        <dbReference type="ChEBI" id="CHEBI:29105"/>
    </ligand>
</feature>
<dbReference type="GO" id="GO:0005737">
    <property type="term" value="C:cytoplasm"/>
    <property type="evidence" value="ECO:0007669"/>
    <property type="project" value="UniProtKB-SubCell"/>
</dbReference>
<dbReference type="SUPFAM" id="SSF51713">
    <property type="entry name" value="tRNA-guanine transglycosylase"/>
    <property type="match status" value="1"/>
</dbReference>
<evidence type="ECO:0000313" key="8">
    <source>
        <dbReference type="Proteomes" id="UP001497382"/>
    </source>
</evidence>
<dbReference type="Proteomes" id="UP001497382">
    <property type="component" value="Unassembled WGS sequence"/>
</dbReference>
<dbReference type="InterPro" id="IPR036511">
    <property type="entry name" value="TGT-like_sf"/>
</dbReference>
<dbReference type="GO" id="GO:0008479">
    <property type="term" value="F:tRNA-guanosine(34) queuine transglycosylase activity"/>
    <property type="evidence" value="ECO:0007669"/>
    <property type="project" value="UniProtKB-UniRule"/>
</dbReference>
<dbReference type="InterPro" id="IPR028592">
    <property type="entry name" value="QTRTD1"/>
</dbReference>
<gene>
    <name evidence="7" type="ORF">LARSCL_LOCUS119</name>
</gene>
<evidence type="ECO:0000256" key="1">
    <source>
        <dbReference type="ARBA" id="ARBA00022490"/>
    </source>
</evidence>
<evidence type="ECO:0000259" key="6">
    <source>
        <dbReference type="Pfam" id="PF01702"/>
    </source>
</evidence>
<evidence type="ECO:0000313" key="7">
    <source>
        <dbReference type="EMBL" id="CAL1260952.1"/>
    </source>
</evidence>
<evidence type="ECO:0000256" key="5">
    <source>
        <dbReference type="HAMAP-Rule" id="MF_03043"/>
    </source>
</evidence>
<comment type="subcellular location">
    <subcellularLocation>
        <location evidence="5">Cytoplasm</location>
    </subcellularLocation>
</comment>
<comment type="function">
    <text evidence="5">Non-catalytic subunit of the queuine tRNA-ribosyltransferase (TGT) that catalyzes the base-exchange of a guanine (G) residue with queuine (Q) at position 34 (anticodon wobble position) in tRNAs with GU(N) anticodons (tRNA-Asp, -Asn, -His and -Tyr), resulting in the hypermodified nucleoside queuosine (7-(((4,5-cis-dihydroxy-2-cyclopenten-1-yl)amino)methyl)-7-deazaguanosine).</text>
</comment>
<organism evidence="7 8">
    <name type="scientific">Larinioides sclopetarius</name>
    <dbReference type="NCBI Taxonomy" id="280406"/>
    <lineage>
        <taxon>Eukaryota</taxon>
        <taxon>Metazoa</taxon>
        <taxon>Ecdysozoa</taxon>
        <taxon>Arthropoda</taxon>
        <taxon>Chelicerata</taxon>
        <taxon>Arachnida</taxon>
        <taxon>Araneae</taxon>
        <taxon>Araneomorphae</taxon>
        <taxon>Entelegynae</taxon>
        <taxon>Araneoidea</taxon>
        <taxon>Araneidae</taxon>
        <taxon>Larinioides</taxon>
    </lineage>
</organism>
<keyword evidence="1 5" id="KW-0963">Cytoplasm</keyword>
<evidence type="ECO:0000256" key="3">
    <source>
        <dbReference type="ARBA" id="ARBA00022723"/>
    </source>
</evidence>
<comment type="subunit">
    <text evidence="5">Heterodimer of a catalytic subunit and an accessory subunit.</text>
</comment>
<dbReference type="PANTHER" id="PTHR46064">
    <property type="entry name" value="QUEUINE TRNA-RIBOSYLTRANSFERASE ACCESSORY SUBUNIT 2"/>
    <property type="match status" value="1"/>
</dbReference>
<dbReference type="Gene3D" id="3.20.20.105">
    <property type="entry name" value="Queuine tRNA-ribosyltransferase-like"/>
    <property type="match status" value="1"/>
</dbReference>
<dbReference type="PANTHER" id="PTHR46064:SF1">
    <property type="entry name" value="QUEUINE TRNA-RIBOSYLTRANSFERASE ACCESSORY SUBUNIT 2"/>
    <property type="match status" value="1"/>
</dbReference>
<keyword evidence="4 5" id="KW-0862">Zinc</keyword>
<evidence type="ECO:0000256" key="4">
    <source>
        <dbReference type="ARBA" id="ARBA00022833"/>
    </source>
</evidence>
<dbReference type="EMBL" id="CAXIEN010000001">
    <property type="protein sequence ID" value="CAL1260952.1"/>
    <property type="molecule type" value="Genomic_DNA"/>
</dbReference>
<dbReference type="NCBIfam" id="TIGR00449">
    <property type="entry name" value="tgt_general"/>
    <property type="match status" value="1"/>
</dbReference>
<feature type="binding site" evidence="5">
    <location>
        <position position="342"/>
    </location>
    <ligand>
        <name>Zn(2+)</name>
        <dbReference type="ChEBI" id="CHEBI:29105"/>
    </ligand>
</feature>
<name>A0AAV1YQ45_9ARAC</name>
<dbReference type="InterPro" id="IPR050852">
    <property type="entry name" value="Queuine_tRNA-ribosyltrfase"/>
</dbReference>
<protein>
    <recommendedName>
        <fullName evidence="5">Queuine tRNA-ribosyltransferase accessory subunit 2</fullName>
    </recommendedName>
    <alternativeName>
        <fullName evidence="5">Queuine tRNA-ribosyltransferase domain-containing protein 1</fullName>
    </alternativeName>
</protein>
<sequence>MMKFLVKVSGVGRSGCLTDLPKPFNNGIFKTPLIMSYTRGGTIPHLTFNTMQRLEDQKMFLLQTLPTIVEFKDPVKEQGKGLNAFVGLPEYPFHLSVQDPGTLTPTGFNVNKGVSVWCEGGKKMLTPSEFMEIIKAYRPVSYQALCDSDTPLGCSKKRLNKSVDNSLRFLDSCLEDHRDCIELNDVAIFGTIQGGYDSFLRKKSATETASRAVDGFVIDGFHVNGSDVENVDILKMKELLNEIFLILPKDKPRILHGPFEPEIMLEAIKCGIDIFDSSYAYKLAETGEATIFPLSKIPEYFVNEITNSAAKRTKCSSILTLKDDLYKADFHPILEKCECYTCKHYTRAYIHHLLVTSELLAQILLMIHNLHHLSNFFKSIQNVLDNQNEI</sequence>
<dbReference type="HAMAP" id="MF_03043">
    <property type="entry name" value="QTRT2"/>
    <property type="match status" value="1"/>
</dbReference>
<feature type="binding site" evidence="5">
    <location>
        <position position="339"/>
    </location>
    <ligand>
        <name>Zn(2+)</name>
        <dbReference type="ChEBI" id="CHEBI:29105"/>
    </ligand>
</feature>
<evidence type="ECO:0000256" key="2">
    <source>
        <dbReference type="ARBA" id="ARBA00022694"/>
    </source>
</evidence>